<evidence type="ECO:0000313" key="9">
    <source>
        <dbReference type="Proteomes" id="UP000185984"/>
    </source>
</evidence>
<dbReference type="PROSITE" id="PS51007">
    <property type="entry name" value="CYTC"/>
    <property type="match status" value="1"/>
</dbReference>
<dbReference type="InterPro" id="IPR009056">
    <property type="entry name" value="Cyt_c-like_dom"/>
</dbReference>
<reference evidence="8 9" key="1">
    <citation type="submission" date="2016-11" db="EMBL/GenBank/DDBJ databases">
        <title>Draft Genome Sequences of Nine Cyanobacterial Strains from Diverse Habitats.</title>
        <authorList>
            <person name="Zhu T."/>
            <person name="Hou S."/>
            <person name="Lu X."/>
            <person name="Hess W.R."/>
        </authorList>
    </citation>
    <scope>NUCLEOTIDE SEQUENCE [LARGE SCALE GENOMIC DNA]</scope>
    <source>
        <strain evidence="8 9">5.2 s.c.1</strain>
    </source>
</reference>
<evidence type="ECO:0000256" key="5">
    <source>
        <dbReference type="ARBA" id="ARBA00023004"/>
    </source>
</evidence>
<organism evidence="8 9">
    <name type="scientific">Chroogloeocystis siderophila 5.2 s.c.1</name>
    <dbReference type="NCBI Taxonomy" id="247279"/>
    <lineage>
        <taxon>Bacteria</taxon>
        <taxon>Bacillati</taxon>
        <taxon>Cyanobacteriota</taxon>
        <taxon>Cyanophyceae</taxon>
        <taxon>Oscillatoriophycideae</taxon>
        <taxon>Chroococcales</taxon>
        <taxon>Chroococcaceae</taxon>
        <taxon>Chroogloeocystis</taxon>
    </lineage>
</organism>
<keyword evidence="9" id="KW-1185">Reference proteome</keyword>
<evidence type="ECO:0000256" key="6">
    <source>
        <dbReference type="PROSITE-ProRule" id="PRU00433"/>
    </source>
</evidence>
<gene>
    <name evidence="8" type="ORF">NIES1031_18595</name>
</gene>
<dbReference type="SUPFAM" id="SSF46626">
    <property type="entry name" value="Cytochrome c"/>
    <property type="match status" value="1"/>
</dbReference>
<comment type="caution">
    <text evidence="8">The sequence shown here is derived from an EMBL/GenBank/DDBJ whole genome shotgun (WGS) entry which is preliminary data.</text>
</comment>
<dbReference type="GO" id="GO:0009055">
    <property type="term" value="F:electron transfer activity"/>
    <property type="evidence" value="ECO:0007669"/>
    <property type="project" value="InterPro"/>
</dbReference>
<sequence>MRLRPIIILISLVVLVGFIAFRIELALPGTPPSLYNTYTPFTKPTSQEIGSYDVLGHTVSKAEADQLLQTETGKQELSPENGAVEVSEELIDLGRKAFYLETFGNEYLFTDVIGILDGPLNLASLSKAILALGGKPTTNLQVTLDEDVTVGNRTFTAGTVLNTGIDVPKGSLFPLGIRSFLDQGKVRVGVTCALCHAAVSSETGRVLEGAPNNDVDTGLIIAFASNSAALFRQASANPTEMPLGDRIYINKDGQEARLPDIKAMEDAVDTDLLSWPPGNFTSNGDLKNNPSQIPSSYTQGSWPYSWSGVASVGWFHGLTTLNNAVFGVNADPATTADAGGELLGVDKEIYLGTMLQNASNPKFRLPDKVKPSEFFEKIDPTPGAPGFNEVIKMPEYPKGSVFMQNGLMAASPGYKVAEQINAMSAYQNTLAPPPYQSTNDIEVLKHGAAIFNQAGCVDCHSGRYFTNHDVIAQREIGTQPSRAQASKGFAKLFVLPQTYPPNVSVPLPPDPPVIPVSTDITPKEDIELAYAQSDPLGGFKVPNLVGLYLSAPYLHDGGVAASSEALKPDKKGFKVANPDQLGMAGTLLQGIQPDPSASLRVLVDRNLRKPVVAANRANSDLQRVNVDGSGHNYWVDRQAGFSVKDQTDLIQFLLSIDDDPEVLLDN</sequence>
<dbReference type="GO" id="GO:0046872">
    <property type="term" value="F:metal ion binding"/>
    <property type="evidence" value="ECO:0007669"/>
    <property type="project" value="UniProtKB-KW"/>
</dbReference>
<proteinExistence type="predicted"/>
<dbReference type="STRING" id="247279.NIES1031_18595"/>
<dbReference type="AlphaFoldDB" id="A0A1U7HHT0"/>
<keyword evidence="1 6" id="KW-0349">Heme</keyword>
<dbReference type="Gene3D" id="1.10.760.10">
    <property type="entry name" value="Cytochrome c-like domain"/>
    <property type="match status" value="1"/>
</dbReference>
<dbReference type="PANTHER" id="PTHR30600:SF10">
    <property type="entry name" value="BLL6722 PROTEIN"/>
    <property type="match status" value="1"/>
</dbReference>
<evidence type="ECO:0000256" key="1">
    <source>
        <dbReference type="ARBA" id="ARBA00022617"/>
    </source>
</evidence>
<dbReference type="Proteomes" id="UP000185984">
    <property type="component" value="Unassembled WGS sequence"/>
</dbReference>
<feature type="domain" description="Cytochrome c" evidence="7">
    <location>
        <begin position="442"/>
        <end position="537"/>
    </location>
</feature>
<dbReference type="PANTHER" id="PTHR30600">
    <property type="entry name" value="CYTOCHROME C PEROXIDASE-RELATED"/>
    <property type="match status" value="1"/>
</dbReference>
<protein>
    <recommendedName>
        <fullName evidence="7">Cytochrome c domain-containing protein</fullName>
    </recommendedName>
</protein>
<keyword evidence="3" id="KW-0732">Signal</keyword>
<dbReference type="OrthoDB" id="9772811at2"/>
<evidence type="ECO:0000256" key="2">
    <source>
        <dbReference type="ARBA" id="ARBA00022723"/>
    </source>
</evidence>
<dbReference type="InterPro" id="IPR036909">
    <property type="entry name" value="Cyt_c-like_dom_sf"/>
</dbReference>
<evidence type="ECO:0000256" key="4">
    <source>
        <dbReference type="ARBA" id="ARBA00023002"/>
    </source>
</evidence>
<keyword evidence="2 6" id="KW-0479">Metal-binding</keyword>
<dbReference type="RefSeq" id="WP_073550979.1">
    <property type="nucleotide sequence ID" value="NZ_CAWMVK010000009.1"/>
</dbReference>
<evidence type="ECO:0000259" key="7">
    <source>
        <dbReference type="PROSITE" id="PS51007"/>
    </source>
</evidence>
<keyword evidence="4" id="KW-0560">Oxidoreductase</keyword>
<evidence type="ECO:0000256" key="3">
    <source>
        <dbReference type="ARBA" id="ARBA00022729"/>
    </source>
</evidence>
<dbReference type="GO" id="GO:0004130">
    <property type="term" value="F:cytochrome-c peroxidase activity"/>
    <property type="evidence" value="ECO:0007669"/>
    <property type="project" value="TreeGrafter"/>
</dbReference>
<accession>A0A1U7HHT0</accession>
<dbReference type="InterPro" id="IPR051395">
    <property type="entry name" value="Cytochrome_c_Peroxidase/MauG"/>
</dbReference>
<name>A0A1U7HHT0_9CHRO</name>
<evidence type="ECO:0000313" key="8">
    <source>
        <dbReference type="EMBL" id="OKH23114.1"/>
    </source>
</evidence>
<keyword evidence="5 6" id="KW-0408">Iron</keyword>
<dbReference type="GO" id="GO:0020037">
    <property type="term" value="F:heme binding"/>
    <property type="evidence" value="ECO:0007669"/>
    <property type="project" value="InterPro"/>
</dbReference>
<dbReference type="EMBL" id="MRCC01000017">
    <property type="protein sequence ID" value="OKH23114.1"/>
    <property type="molecule type" value="Genomic_DNA"/>
</dbReference>